<reference evidence="2 3" key="1">
    <citation type="submission" date="2019-08" db="EMBL/GenBank/DDBJ databases">
        <title>Deep-cultivation of Planctomycetes and their phenomic and genomic characterization uncovers novel biology.</title>
        <authorList>
            <person name="Wiegand S."/>
            <person name="Jogler M."/>
            <person name="Boedeker C."/>
            <person name="Pinto D."/>
            <person name="Vollmers J."/>
            <person name="Rivas-Marin E."/>
            <person name="Kohn T."/>
            <person name="Peeters S.H."/>
            <person name="Heuer A."/>
            <person name="Rast P."/>
            <person name="Oberbeckmann S."/>
            <person name="Bunk B."/>
            <person name="Jeske O."/>
            <person name="Meyerdierks A."/>
            <person name="Storesund J.E."/>
            <person name="Kallscheuer N."/>
            <person name="Luecker S."/>
            <person name="Lage O.M."/>
            <person name="Pohl T."/>
            <person name="Merkel B.J."/>
            <person name="Hornburger P."/>
            <person name="Mueller R.-W."/>
            <person name="Bruemmer F."/>
            <person name="Labrenz M."/>
            <person name="Spormann A.M."/>
            <person name="Op den Camp H."/>
            <person name="Overmann J."/>
            <person name="Amann R."/>
            <person name="Jetten M.S.M."/>
            <person name="Mascher T."/>
            <person name="Medema M.H."/>
            <person name="Devos D.P."/>
            <person name="Kaster A.-K."/>
            <person name="Ovreas L."/>
            <person name="Rohde M."/>
            <person name="Galperin M.Y."/>
            <person name="Jogler C."/>
        </authorList>
    </citation>
    <scope>NUCLEOTIDE SEQUENCE [LARGE SCALE GENOMIC DNA]</scope>
    <source>
        <strain evidence="2 3">Pr1d</strain>
    </source>
</reference>
<evidence type="ECO:0000256" key="1">
    <source>
        <dbReference type="SAM" id="MobiDB-lite"/>
    </source>
</evidence>
<protein>
    <submittedName>
        <fullName evidence="2">Uncharacterized protein</fullName>
    </submittedName>
</protein>
<dbReference type="EMBL" id="CP042913">
    <property type="protein sequence ID" value="QEG37705.1"/>
    <property type="molecule type" value="Genomic_DNA"/>
</dbReference>
<proteinExistence type="predicted"/>
<dbReference type="AlphaFoldDB" id="A0A5B9QJJ0"/>
<feature type="compositionally biased region" description="Basic and acidic residues" evidence="1">
    <location>
        <begin position="274"/>
        <end position="284"/>
    </location>
</feature>
<dbReference type="Proteomes" id="UP000323917">
    <property type="component" value="Chromosome"/>
</dbReference>
<organism evidence="2 3">
    <name type="scientific">Bythopirellula goksoeyrii</name>
    <dbReference type="NCBI Taxonomy" id="1400387"/>
    <lineage>
        <taxon>Bacteria</taxon>
        <taxon>Pseudomonadati</taxon>
        <taxon>Planctomycetota</taxon>
        <taxon>Planctomycetia</taxon>
        <taxon>Pirellulales</taxon>
        <taxon>Lacipirellulaceae</taxon>
        <taxon>Bythopirellula</taxon>
    </lineage>
</organism>
<name>A0A5B9QJJ0_9BACT</name>
<accession>A0A5B9QJJ0</accession>
<gene>
    <name evidence="2" type="ORF">Pr1d_50510</name>
</gene>
<feature type="region of interest" description="Disordered" evidence="1">
    <location>
        <begin position="274"/>
        <end position="295"/>
    </location>
</feature>
<evidence type="ECO:0000313" key="2">
    <source>
        <dbReference type="EMBL" id="QEG37705.1"/>
    </source>
</evidence>
<dbReference type="KEGG" id="bgok:Pr1d_50510"/>
<sequence length="295" mass="34809">MCSLSRGPASLQRPKAYRCQATSIDGLVQQVAVSYLRHGYWYYVTGMIPEEKDPEEIDSKLIARYQIDVTERERASRKRSGLANMQYIRHESFFLLMCSQGLHEFRQREEDLIRDARKVPILIPKVARLRRKKKKHADSRLFEGYAVSYRRGHWARKSEEDKTLYKELRGRGERPARGERDHAWRSRVEIEKRTYRRLRAYFLNIAPHRSVQNLAHELDAISYQPYAPVRQQLLALVRDINKVRKIAGVKLPVPYEVLNLKRVQIHPFAERNAESNESRVRDVEGATQSRMRPKR</sequence>
<feature type="compositionally biased region" description="Polar residues" evidence="1">
    <location>
        <begin position="286"/>
        <end position="295"/>
    </location>
</feature>
<evidence type="ECO:0000313" key="3">
    <source>
        <dbReference type="Proteomes" id="UP000323917"/>
    </source>
</evidence>
<keyword evidence="3" id="KW-1185">Reference proteome</keyword>